<evidence type="ECO:0000256" key="6">
    <source>
        <dbReference type="ARBA" id="ARBA00023049"/>
    </source>
</evidence>
<feature type="binding site" evidence="12">
    <location>
        <position position="191"/>
    </location>
    <ligand>
        <name>Zn(2+)</name>
        <dbReference type="ChEBI" id="CHEBI:29105"/>
        <note>catalytic</note>
    </ligand>
</feature>
<gene>
    <name evidence="16" type="ORF">Q5P01_012921</name>
</gene>
<keyword evidence="1 12" id="KW-0645">Protease</keyword>
<keyword evidence="17" id="KW-1185">Reference proteome</keyword>
<dbReference type="PROSITE" id="PS51864">
    <property type="entry name" value="ASTACIN"/>
    <property type="match status" value="1"/>
</dbReference>
<accession>A0AA88SKS5</accession>
<comment type="subcellular location">
    <subcellularLocation>
        <location evidence="11">Zymogen granule</location>
    </subcellularLocation>
</comment>
<feature type="chain" id="PRO_5041516726" description="Metalloendopeptidase" evidence="13">
    <location>
        <begin position="23"/>
        <end position="282"/>
    </location>
</feature>
<keyword evidence="3 13" id="KW-0732">Signal</keyword>
<dbReference type="InterPro" id="IPR001506">
    <property type="entry name" value="Peptidase_M12A"/>
</dbReference>
<evidence type="ECO:0000256" key="9">
    <source>
        <dbReference type="ARBA" id="ARBA00023180"/>
    </source>
</evidence>
<keyword evidence="2 12" id="KW-0479">Metal-binding</keyword>
<dbReference type="AlphaFoldDB" id="A0AA88SKS5"/>
<evidence type="ECO:0000256" key="11">
    <source>
        <dbReference type="ARBA" id="ARBA00024324"/>
    </source>
</evidence>
<evidence type="ECO:0000313" key="16">
    <source>
        <dbReference type="EMBL" id="KAK2842721.1"/>
    </source>
</evidence>
<keyword evidence="7" id="KW-0865">Zymogen</keyword>
<keyword evidence="10" id="KW-0968">Cytoplasmic vesicle</keyword>
<dbReference type="EMBL" id="JAUPFM010000009">
    <property type="protein sequence ID" value="KAK2842721.1"/>
    <property type="molecule type" value="Genomic_DNA"/>
</dbReference>
<sequence>MAAMKCILGLLVLLAVSAWTEAGVSPTAGVSTQVVKRQSGDNKGEDEAELSVAEQLERVNRDINPMEEGVQLKGDIALSNHRNADPCVQNGCKWPKSSDGNVYIPYVIANSYTSQQLGVITSAINSFSASTCIRFIPRTTETAYVNIQSYNGCYSYVGRQGNAQTVSLMSNGCIYFGTVQHELIHALGFDHEQCRSDRDQHIQVLLQNVISGMEYNFNKINTLNQGTPYDYSSVMHYGRLAFSKDNVSPTMVAVPDSNAVFGTAKQMSQNDIRRINLLYCSN</sequence>
<keyword evidence="4 12" id="KW-0378">Hydrolase</keyword>
<dbReference type="Proteomes" id="UP001187415">
    <property type="component" value="Unassembled WGS sequence"/>
</dbReference>
<evidence type="ECO:0000256" key="3">
    <source>
        <dbReference type="ARBA" id="ARBA00022729"/>
    </source>
</evidence>
<feature type="region of interest" description="Disordered" evidence="14">
    <location>
        <begin position="30"/>
        <end position="50"/>
    </location>
</feature>
<evidence type="ECO:0000256" key="1">
    <source>
        <dbReference type="ARBA" id="ARBA00022670"/>
    </source>
</evidence>
<dbReference type="GO" id="GO:0004222">
    <property type="term" value="F:metalloendopeptidase activity"/>
    <property type="evidence" value="ECO:0007669"/>
    <property type="project" value="UniProtKB-UniRule"/>
</dbReference>
<evidence type="ECO:0000256" key="10">
    <source>
        <dbReference type="ARBA" id="ARBA00023329"/>
    </source>
</evidence>
<dbReference type="InterPro" id="IPR006026">
    <property type="entry name" value="Peptidase_Metallo"/>
</dbReference>
<comment type="caution">
    <text evidence="12">Lacks conserved residue(s) required for the propagation of feature annotation.</text>
</comment>
<dbReference type="SMART" id="SM00235">
    <property type="entry name" value="ZnMc"/>
    <property type="match status" value="1"/>
</dbReference>
<dbReference type="GO" id="GO:0006508">
    <property type="term" value="P:proteolysis"/>
    <property type="evidence" value="ECO:0007669"/>
    <property type="project" value="UniProtKB-KW"/>
</dbReference>
<feature type="binding site" evidence="12">
    <location>
        <position position="181"/>
    </location>
    <ligand>
        <name>Zn(2+)</name>
        <dbReference type="ChEBI" id="CHEBI:29105"/>
        <note>catalytic</note>
    </ligand>
</feature>
<protein>
    <recommendedName>
        <fullName evidence="13">Metalloendopeptidase</fullName>
        <ecNumber evidence="13">3.4.24.-</ecNumber>
    </recommendedName>
</protein>
<feature type="domain" description="Peptidase M12A" evidence="15">
    <location>
        <begin position="83"/>
        <end position="281"/>
    </location>
</feature>
<dbReference type="InterPro" id="IPR024079">
    <property type="entry name" value="MetalloPept_cat_dom_sf"/>
</dbReference>
<dbReference type="PANTHER" id="PTHR10127">
    <property type="entry name" value="DISCOIDIN, CUB, EGF, LAMININ , AND ZINC METALLOPROTEASE DOMAIN CONTAINING"/>
    <property type="match status" value="1"/>
</dbReference>
<evidence type="ECO:0000256" key="2">
    <source>
        <dbReference type="ARBA" id="ARBA00022723"/>
    </source>
</evidence>
<evidence type="ECO:0000259" key="15">
    <source>
        <dbReference type="PROSITE" id="PS51864"/>
    </source>
</evidence>
<evidence type="ECO:0000313" key="17">
    <source>
        <dbReference type="Proteomes" id="UP001187415"/>
    </source>
</evidence>
<evidence type="ECO:0000256" key="4">
    <source>
        <dbReference type="ARBA" id="ARBA00022801"/>
    </source>
</evidence>
<evidence type="ECO:0000256" key="14">
    <source>
        <dbReference type="SAM" id="MobiDB-lite"/>
    </source>
</evidence>
<keyword evidence="5 12" id="KW-0862">Zinc</keyword>
<evidence type="ECO:0000256" key="12">
    <source>
        <dbReference type="PROSITE-ProRule" id="PRU01211"/>
    </source>
</evidence>
<dbReference type="PANTHER" id="PTHR10127:SF779">
    <property type="entry name" value="METALLOENDOPEPTIDASE"/>
    <property type="match status" value="1"/>
</dbReference>
<evidence type="ECO:0000256" key="8">
    <source>
        <dbReference type="ARBA" id="ARBA00023157"/>
    </source>
</evidence>
<keyword evidence="6 12" id="KW-0482">Metalloprotease</keyword>
<dbReference type="EC" id="3.4.24.-" evidence="13"/>
<name>A0AA88SKS5_CHASR</name>
<dbReference type="FunFam" id="3.40.390.10:FF:000040">
    <property type="entry name" value="Metalloendopeptidase"/>
    <property type="match status" value="1"/>
</dbReference>
<feature type="signal peptide" evidence="13">
    <location>
        <begin position="1"/>
        <end position="22"/>
    </location>
</feature>
<dbReference type="Pfam" id="PF01400">
    <property type="entry name" value="Astacin"/>
    <property type="match status" value="1"/>
</dbReference>
<organism evidence="16 17">
    <name type="scientific">Channa striata</name>
    <name type="common">Snakehead murrel</name>
    <name type="synonym">Ophicephalus striatus</name>
    <dbReference type="NCBI Taxonomy" id="64152"/>
    <lineage>
        <taxon>Eukaryota</taxon>
        <taxon>Metazoa</taxon>
        <taxon>Chordata</taxon>
        <taxon>Craniata</taxon>
        <taxon>Vertebrata</taxon>
        <taxon>Euteleostomi</taxon>
        <taxon>Actinopterygii</taxon>
        <taxon>Neopterygii</taxon>
        <taxon>Teleostei</taxon>
        <taxon>Neoteleostei</taxon>
        <taxon>Acanthomorphata</taxon>
        <taxon>Anabantaria</taxon>
        <taxon>Anabantiformes</taxon>
        <taxon>Channoidei</taxon>
        <taxon>Channidae</taxon>
        <taxon>Channa</taxon>
    </lineage>
</organism>
<dbReference type="PRINTS" id="PR00480">
    <property type="entry name" value="ASTACIN"/>
</dbReference>
<comment type="cofactor">
    <cofactor evidence="12 13">
        <name>Zn(2+)</name>
        <dbReference type="ChEBI" id="CHEBI:29105"/>
    </cofactor>
    <text evidence="12 13">Binds 1 zinc ion per subunit.</text>
</comment>
<feature type="binding site" evidence="12">
    <location>
        <position position="185"/>
    </location>
    <ligand>
        <name>Zn(2+)</name>
        <dbReference type="ChEBI" id="CHEBI:29105"/>
        <note>catalytic</note>
    </ligand>
</feature>
<evidence type="ECO:0000256" key="5">
    <source>
        <dbReference type="ARBA" id="ARBA00022833"/>
    </source>
</evidence>
<dbReference type="GO" id="GO:0042588">
    <property type="term" value="C:zymogen granule"/>
    <property type="evidence" value="ECO:0007669"/>
    <property type="project" value="UniProtKB-SubCell"/>
</dbReference>
<reference evidence="16" key="1">
    <citation type="submission" date="2023-07" db="EMBL/GenBank/DDBJ databases">
        <title>Chromosome-level Genome Assembly of Striped Snakehead (Channa striata).</title>
        <authorList>
            <person name="Liu H."/>
        </authorList>
    </citation>
    <scope>NUCLEOTIDE SEQUENCE</scope>
    <source>
        <strain evidence="16">Gz</strain>
        <tissue evidence="16">Muscle</tissue>
    </source>
</reference>
<evidence type="ECO:0000256" key="13">
    <source>
        <dbReference type="RuleBase" id="RU361183"/>
    </source>
</evidence>
<keyword evidence="9" id="KW-0325">Glycoprotein</keyword>
<dbReference type="SUPFAM" id="SSF55486">
    <property type="entry name" value="Metalloproteases ('zincins'), catalytic domain"/>
    <property type="match status" value="1"/>
</dbReference>
<comment type="caution">
    <text evidence="16">The sequence shown here is derived from an EMBL/GenBank/DDBJ whole genome shotgun (WGS) entry which is preliminary data.</text>
</comment>
<keyword evidence="8" id="KW-1015">Disulfide bond</keyword>
<evidence type="ECO:0000256" key="7">
    <source>
        <dbReference type="ARBA" id="ARBA00023145"/>
    </source>
</evidence>
<dbReference type="GO" id="GO:0008270">
    <property type="term" value="F:zinc ion binding"/>
    <property type="evidence" value="ECO:0007669"/>
    <property type="project" value="UniProtKB-UniRule"/>
</dbReference>
<dbReference type="Gene3D" id="3.40.390.10">
    <property type="entry name" value="Collagenase (Catalytic Domain)"/>
    <property type="match status" value="1"/>
</dbReference>
<proteinExistence type="predicted"/>
<feature type="active site" evidence="12">
    <location>
        <position position="182"/>
    </location>
</feature>